<dbReference type="EMBL" id="CAJZBQ010000005">
    <property type="protein sequence ID" value="CAG9311988.1"/>
    <property type="molecule type" value="Genomic_DNA"/>
</dbReference>
<keyword evidence="2 4" id="KW-0812">Transmembrane</keyword>
<protein>
    <submittedName>
        <fullName evidence="5">Uncharacterized protein</fullName>
    </submittedName>
</protein>
<proteinExistence type="predicted"/>
<gene>
    <name evidence="5" type="ORF">BSTOLATCC_MIC5246</name>
</gene>
<evidence type="ECO:0000256" key="1">
    <source>
        <dbReference type="ARBA" id="ARBA00004141"/>
    </source>
</evidence>
<dbReference type="InterPro" id="IPR023395">
    <property type="entry name" value="MCP_dom_sf"/>
</dbReference>
<evidence type="ECO:0000313" key="5">
    <source>
        <dbReference type="EMBL" id="CAG9311988.1"/>
    </source>
</evidence>
<evidence type="ECO:0000256" key="3">
    <source>
        <dbReference type="ARBA" id="ARBA00023136"/>
    </source>
</evidence>
<comment type="subcellular location">
    <subcellularLocation>
        <location evidence="1">Membrane</location>
        <topology evidence="1">Multi-pass membrane protein</topology>
    </subcellularLocation>
</comment>
<dbReference type="Gene3D" id="1.50.40.10">
    <property type="entry name" value="Mitochondrial carrier domain"/>
    <property type="match status" value="1"/>
</dbReference>
<evidence type="ECO:0000313" key="6">
    <source>
        <dbReference type="Proteomes" id="UP001162131"/>
    </source>
</evidence>
<keyword evidence="3 4" id="KW-0472">Membrane</keyword>
<feature type="repeat" description="Solcar" evidence="4">
    <location>
        <begin position="139"/>
        <end position="226"/>
    </location>
</feature>
<dbReference type="InterPro" id="IPR018108">
    <property type="entry name" value="MCP_transmembrane"/>
</dbReference>
<name>A0AAU9I9K9_9CILI</name>
<dbReference type="PROSITE" id="PS50920">
    <property type="entry name" value="SOLCAR"/>
    <property type="match status" value="1"/>
</dbReference>
<organism evidence="5 6">
    <name type="scientific">Blepharisma stoltei</name>
    <dbReference type="NCBI Taxonomy" id="1481888"/>
    <lineage>
        <taxon>Eukaryota</taxon>
        <taxon>Sar</taxon>
        <taxon>Alveolata</taxon>
        <taxon>Ciliophora</taxon>
        <taxon>Postciliodesmatophora</taxon>
        <taxon>Heterotrichea</taxon>
        <taxon>Heterotrichida</taxon>
        <taxon>Blepharismidae</taxon>
        <taxon>Blepharisma</taxon>
    </lineage>
</organism>
<dbReference type="AlphaFoldDB" id="A0AAU9I9K9"/>
<keyword evidence="6" id="KW-1185">Reference proteome</keyword>
<dbReference type="SUPFAM" id="SSF103506">
    <property type="entry name" value="Mitochondrial carrier"/>
    <property type="match status" value="1"/>
</dbReference>
<sequence>MYQEIEGQKPVIIARNHNARTRMIYYRWMTPPNWNPAWNLQQAQLSGLYFGITKALWNQIYNPASDLLHYYQAPDSLHSLRIFVRQMMKMENFRHEVISGIMFNSAYGLAFQTSRFYLWKDYAGGYPHEFHTVNVDWGKSLITAGAIGLVTCWIPVPFHNVSIRFEQDKILPKEYARGYRNHLHAAITILKKDGMYPFVRSAGPIMGEAFGETLGLFFWTDFWKEKSRHMKHWGTDQPGTPECWLRAAYVSLGVYSGLFMGYPFRLLRHFVEELPKNSKGELFFTNYAEAFWKALSDQFYIAQMWNGFHAYLFKAGVPLFLTTWFADSIGIFDQAVFPAIYVSAPPED</sequence>
<comment type="caution">
    <text evidence="5">The sequence shown here is derived from an EMBL/GenBank/DDBJ whole genome shotgun (WGS) entry which is preliminary data.</text>
</comment>
<reference evidence="5" key="1">
    <citation type="submission" date="2021-09" db="EMBL/GenBank/DDBJ databases">
        <authorList>
            <consortium name="AG Swart"/>
            <person name="Singh M."/>
            <person name="Singh A."/>
            <person name="Seah K."/>
            <person name="Emmerich C."/>
        </authorList>
    </citation>
    <scope>NUCLEOTIDE SEQUENCE</scope>
    <source>
        <strain evidence="5">ATCC30299</strain>
    </source>
</reference>
<accession>A0AAU9I9K9</accession>
<evidence type="ECO:0000256" key="2">
    <source>
        <dbReference type="ARBA" id="ARBA00022692"/>
    </source>
</evidence>
<dbReference type="GO" id="GO:0016020">
    <property type="term" value="C:membrane"/>
    <property type="evidence" value="ECO:0007669"/>
    <property type="project" value="UniProtKB-SubCell"/>
</dbReference>
<dbReference type="Proteomes" id="UP001162131">
    <property type="component" value="Unassembled WGS sequence"/>
</dbReference>
<evidence type="ECO:0000256" key="4">
    <source>
        <dbReference type="PROSITE-ProRule" id="PRU00282"/>
    </source>
</evidence>